<dbReference type="VEuPathDB" id="FungiDB:MPH_11646"/>
<comment type="caution">
    <text evidence="2">The sequence shown here is derived from an EMBL/GenBank/DDBJ whole genome shotgun (WGS) entry which is preliminary data.</text>
</comment>
<evidence type="ECO:0000313" key="2">
    <source>
        <dbReference type="EMBL" id="EKG11301.1"/>
    </source>
</evidence>
<feature type="chain" id="PRO_5003863309" description="AA1-like domain-containing protein" evidence="1">
    <location>
        <begin position="23"/>
        <end position="125"/>
    </location>
</feature>
<proteinExistence type="predicted"/>
<evidence type="ECO:0000313" key="3">
    <source>
        <dbReference type="Proteomes" id="UP000007129"/>
    </source>
</evidence>
<reference evidence="2 3" key="1">
    <citation type="journal article" date="2012" name="BMC Genomics">
        <title>Tools to kill: Genome of one of the most destructive plant pathogenic fungi Macrophomina phaseolina.</title>
        <authorList>
            <person name="Islam M.S."/>
            <person name="Haque M.S."/>
            <person name="Islam M.M."/>
            <person name="Emdad E.M."/>
            <person name="Halim A."/>
            <person name="Hossen Q.M.M."/>
            <person name="Hossain M.Z."/>
            <person name="Ahmed B."/>
            <person name="Rahim S."/>
            <person name="Rahman M.S."/>
            <person name="Alam M.M."/>
            <person name="Hou S."/>
            <person name="Wan X."/>
            <person name="Saito J.A."/>
            <person name="Alam M."/>
        </authorList>
    </citation>
    <scope>NUCLEOTIDE SEQUENCE [LARGE SCALE GENOMIC DNA]</scope>
    <source>
        <strain evidence="2 3">MS6</strain>
    </source>
</reference>
<sequence length="125" mass="13991">MHTKLLTCTVSFLSLLLHPTITSSLDTSFTITNLTHIPTSTVAPHIHNGSITFTFTISPTASSSHYCEQTFITPYDPAAAGGPFTCNDAWQDMLYYWREDLSAADGMVEFNVWYAYLDCRYVMCS</sequence>
<feature type="signal peptide" evidence="1">
    <location>
        <begin position="1"/>
        <end position="22"/>
    </location>
</feature>
<evidence type="ECO:0008006" key="4">
    <source>
        <dbReference type="Google" id="ProtNLM"/>
    </source>
</evidence>
<dbReference type="OrthoDB" id="3941294at2759"/>
<keyword evidence="1" id="KW-0732">Signal</keyword>
<dbReference type="InParanoid" id="K2QN02"/>
<dbReference type="HOGENOM" id="CLU_1993049_0_0_1"/>
<dbReference type="Proteomes" id="UP000007129">
    <property type="component" value="Unassembled WGS sequence"/>
</dbReference>
<evidence type="ECO:0000256" key="1">
    <source>
        <dbReference type="SAM" id="SignalP"/>
    </source>
</evidence>
<protein>
    <recommendedName>
        <fullName evidence="4">AA1-like domain-containing protein</fullName>
    </recommendedName>
</protein>
<dbReference type="EMBL" id="AHHD01000495">
    <property type="protein sequence ID" value="EKG11301.1"/>
    <property type="molecule type" value="Genomic_DNA"/>
</dbReference>
<gene>
    <name evidence="2" type="ORF">MPH_11646</name>
</gene>
<name>K2QN02_MACPH</name>
<organism evidence="2 3">
    <name type="scientific">Macrophomina phaseolina (strain MS6)</name>
    <name type="common">Charcoal rot fungus</name>
    <dbReference type="NCBI Taxonomy" id="1126212"/>
    <lineage>
        <taxon>Eukaryota</taxon>
        <taxon>Fungi</taxon>
        <taxon>Dikarya</taxon>
        <taxon>Ascomycota</taxon>
        <taxon>Pezizomycotina</taxon>
        <taxon>Dothideomycetes</taxon>
        <taxon>Dothideomycetes incertae sedis</taxon>
        <taxon>Botryosphaeriales</taxon>
        <taxon>Botryosphaeriaceae</taxon>
        <taxon>Macrophomina</taxon>
    </lineage>
</organism>
<dbReference type="AlphaFoldDB" id="K2QN02"/>
<accession>K2QN02</accession>